<accession>A0AA39FBW9</accession>
<protein>
    <recommendedName>
        <fullName evidence="9">Peptidase M12B domain-containing protein</fullName>
    </recommendedName>
</protein>
<keyword evidence="6" id="KW-1015">Disulfide bond</keyword>
<evidence type="ECO:0000256" key="3">
    <source>
        <dbReference type="ARBA" id="ARBA00022801"/>
    </source>
</evidence>
<evidence type="ECO:0000313" key="11">
    <source>
        <dbReference type="Proteomes" id="UP001168972"/>
    </source>
</evidence>
<feature type="binding site" evidence="8">
    <location>
        <position position="40"/>
    </location>
    <ligand>
        <name>Zn(2+)</name>
        <dbReference type="ChEBI" id="CHEBI:29105"/>
        <note>catalytic</note>
    </ligand>
</feature>
<evidence type="ECO:0000256" key="5">
    <source>
        <dbReference type="ARBA" id="ARBA00023049"/>
    </source>
</evidence>
<comment type="caution">
    <text evidence="10">The sequence shown here is derived from an EMBL/GenBank/DDBJ whole genome shotgun (WGS) entry which is preliminary data.</text>
</comment>
<dbReference type="InterPro" id="IPR041645">
    <property type="entry name" value="ADAMTS_CR_2"/>
</dbReference>
<evidence type="ECO:0000256" key="7">
    <source>
        <dbReference type="ARBA" id="ARBA00023180"/>
    </source>
</evidence>
<dbReference type="InterPro" id="IPR024079">
    <property type="entry name" value="MetalloPept_cat_dom_sf"/>
</dbReference>
<evidence type="ECO:0000313" key="10">
    <source>
        <dbReference type="EMBL" id="KAK0166717.1"/>
    </source>
</evidence>
<evidence type="ECO:0000256" key="2">
    <source>
        <dbReference type="ARBA" id="ARBA00022723"/>
    </source>
</evidence>
<reference evidence="10" key="2">
    <citation type="submission" date="2023-03" db="EMBL/GenBank/DDBJ databases">
        <authorList>
            <person name="Inwood S.N."/>
            <person name="Skelly J.G."/>
            <person name="Guhlin J."/>
            <person name="Harrop T.W.R."/>
            <person name="Goldson S.G."/>
            <person name="Dearden P.K."/>
        </authorList>
    </citation>
    <scope>NUCLEOTIDE SEQUENCE</scope>
    <source>
        <strain evidence="10">Lincoln</strain>
        <tissue evidence="10">Whole body</tissue>
    </source>
</reference>
<keyword evidence="11" id="KW-1185">Reference proteome</keyword>
<dbReference type="PROSITE" id="PS50215">
    <property type="entry name" value="ADAM_MEPRO"/>
    <property type="match status" value="1"/>
</dbReference>
<keyword evidence="3" id="KW-0378">Hydrolase</keyword>
<feature type="binding site" evidence="8">
    <location>
        <position position="36"/>
    </location>
    <ligand>
        <name>Zn(2+)</name>
        <dbReference type="ChEBI" id="CHEBI:29105"/>
        <note>catalytic</note>
    </ligand>
</feature>
<dbReference type="Gene3D" id="3.40.1620.60">
    <property type="match status" value="1"/>
</dbReference>
<dbReference type="SUPFAM" id="SSF55486">
    <property type="entry name" value="Metalloproteases ('zincins'), catalytic domain"/>
    <property type="match status" value="1"/>
</dbReference>
<dbReference type="GO" id="GO:0004222">
    <property type="term" value="F:metalloendopeptidase activity"/>
    <property type="evidence" value="ECO:0007669"/>
    <property type="project" value="InterPro"/>
</dbReference>
<feature type="active site" evidence="8">
    <location>
        <position position="37"/>
    </location>
</feature>
<feature type="binding site" evidence="8">
    <location>
        <position position="46"/>
    </location>
    <ligand>
        <name>Zn(2+)</name>
        <dbReference type="ChEBI" id="CHEBI:29105"/>
        <note>catalytic</note>
    </ligand>
</feature>
<reference evidence="10" key="1">
    <citation type="journal article" date="2023" name="bioRxiv">
        <title>Scaffold-level genome assemblies of two parasitoid biocontrol wasps reveal the parthenogenesis mechanism and an associated novel virus.</title>
        <authorList>
            <person name="Inwood S."/>
            <person name="Skelly J."/>
            <person name="Guhlin J."/>
            <person name="Harrop T."/>
            <person name="Goldson S."/>
            <person name="Dearden P."/>
        </authorList>
    </citation>
    <scope>NUCLEOTIDE SEQUENCE</scope>
    <source>
        <strain evidence="10">Lincoln</strain>
        <tissue evidence="10">Whole body</tissue>
    </source>
</reference>
<comment type="caution">
    <text evidence="8">Lacks conserved residue(s) required for the propagation of feature annotation.</text>
</comment>
<evidence type="ECO:0000256" key="1">
    <source>
        <dbReference type="ARBA" id="ARBA00022670"/>
    </source>
</evidence>
<proteinExistence type="predicted"/>
<keyword evidence="2 8" id="KW-0479">Metal-binding</keyword>
<dbReference type="Pfam" id="PF17771">
    <property type="entry name" value="ADAMTS_CR_2"/>
    <property type="match status" value="1"/>
</dbReference>
<gene>
    <name evidence="10" type="ORF">PV327_004207</name>
</gene>
<evidence type="ECO:0000256" key="6">
    <source>
        <dbReference type="ARBA" id="ARBA00023157"/>
    </source>
</evidence>
<dbReference type="Pfam" id="PF01421">
    <property type="entry name" value="Reprolysin"/>
    <property type="match status" value="1"/>
</dbReference>
<evidence type="ECO:0000256" key="8">
    <source>
        <dbReference type="PROSITE-ProRule" id="PRU00276"/>
    </source>
</evidence>
<evidence type="ECO:0000256" key="4">
    <source>
        <dbReference type="ARBA" id="ARBA00022833"/>
    </source>
</evidence>
<dbReference type="Proteomes" id="UP001168972">
    <property type="component" value="Unassembled WGS sequence"/>
</dbReference>
<keyword evidence="5" id="KW-0482">Metalloprotease</keyword>
<dbReference type="GO" id="GO:0046872">
    <property type="term" value="F:metal ion binding"/>
    <property type="evidence" value="ECO:0007669"/>
    <property type="project" value="UniProtKB-KW"/>
</dbReference>
<keyword evidence="1" id="KW-0645">Protease</keyword>
<organism evidence="10 11">
    <name type="scientific">Microctonus hyperodae</name>
    <name type="common">Parasitoid wasp</name>
    <dbReference type="NCBI Taxonomy" id="165561"/>
    <lineage>
        <taxon>Eukaryota</taxon>
        <taxon>Metazoa</taxon>
        <taxon>Ecdysozoa</taxon>
        <taxon>Arthropoda</taxon>
        <taxon>Hexapoda</taxon>
        <taxon>Insecta</taxon>
        <taxon>Pterygota</taxon>
        <taxon>Neoptera</taxon>
        <taxon>Endopterygota</taxon>
        <taxon>Hymenoptera</taxon>
        <taxon>Apocrita</taxon>
        <taxon>Ichneumonoidea</taxon>
        <taxon>Braconidae</taxon>
        <taxon>Euphorinae</taxon>
        <taxon>Microctonus</taxon>
    </lineage>
</organism>
<dbReference type="AlphaFoldDB" id="A0AA39FBW9"/>
<feature type="domain" description="Peptidase M12B" evidence="9">
    <location>
        <begin position="35"/>
        <end position="101"/>
    </location>
</feature>
<keyword evidence="7" id="KW-0325">Glycoprotein</keyword>
<dbReference type="Gene3D" id="3.40.390.10">
    <property type="entry name" value="Collagenase (Catalytic Domain)"/>
    <property type="match status" value="1"/>
</dbReference>
<dbReference type="InterPro" id="IPR001590">
    <property type="entry name" value="Peptidase_M12B"/>
</dbReference>
<keyword evidence="4 8" id="KW-0862">Zinc</keyword>
<evidence type="ECO:0000259" key="9">
    <source>
        <dbReference type="PROSITE" id="PS50215"/>
    </source>
</evidence>
<sequence length="186" mass="21535">MFDVYDMRTEDEAQYNLLGSIVTHKLINCDYAVGAHELAHLMGVEHDDLNEGTKFNDDQCYALMQEKGSFCRNCINWSETSRDQLQLFVSSNTNRCFLLNRPRSLYLFGTPMETVAPSDQCQCYGFRFHYRFRDSIDAVNPEDCDKKIMCSNNKNRMTYGRTPAPIDGTLCGRNMVCWNRECQSLQ</sequence>
<dbReference type="GO" id="GO:0006508">
    <property type="term" value="P:proteolysis"/>
    <property type="evidence" value="ECO:0007669"/>
    <property type="project" value="UniProtKB-KW"/>
</dbReference>
<dbReference type="EMBL" id="JAQQBR010001832">
    <property type="protein sequence ID" value="KAK0166717.1"/>
    <property type="molecule type" value="Genomic_DNA"/>
</dbReference>
<name>A0AA39FBW9_MICHY</name>